<proteinExistence type="predicted"/>
<organism evidence="1 2">
    <name type="scientific">Bauhinia variegata</name>
    <name type="common">Purple orchid tree</name>
    <name type="synonym">Phanera variegata</name>
    <dbReference type="NCBI Taxonomy" id="167791"/>
    <lineage>
        <taxon>Eukaryota</taxon>
        <taxon>Viridiplantae</taxon>
        <taxon>Streptophyta</taxon>
        <taxon>Embryophyta</taxon>
        <taxon>Tracheophyta</taxon>
        <taxon>Spermatophyta</taxon>
        <taxon>Magnoliopsida</taxon>
        <taxon>eudicotyledons</taxon>
        <taxon>Gunneridae</taxon>
        <taxon>Pentapetalae</taxon>
        <taxon>rosids</taxon>
        <taxon>fabids</taxon>
        <taxon>Fabales</taxon>
        <taxon>Fabaceae</taxon>
        <taxon>Cercidoideae</taxon>
        <taxon>Cercideae</taxon>
        <taxon>Bauhiniinae</taxon>
        <taxon>Bauhinia</taxon>
    </lineage>
</organism>
<dbReference type="EMBL" id="CM039430">
    <property type="protein sequence ID" value="KAI4344258.1"/>
    <property type="molecule type" value="Genomic_DNA"/>
</dbReference>
<gene>
    <name evidence="1" type="ORF">L6164_011505</name>
</gene>
<name>A0ACB9P6H4_BAUVA</name>
<reference evidence="1 2" key="1">
    <citation type="journal article" date="2022" name="DNA Res.">
        <title>Chromosomal-level genome assembly of the orchid tree Bauhinia variegata (Leguminosae; Cercidoideae) supports the allotetraploid origin hypothesis of Bauhinia.</title>
        <authorList>
            <person name="Zhong Y."/>
            <person name="Chen Y."/>
            <person name="Zheng D."/>
            <person name="Pang J."/>
            <person name="Liu Y."/>
            <person name="Luo S."/>
            <person name="Meng S."/>
            <person name="Qian L."/>
            <person name="Wei D."/>
            <person name="Dai S."/>
            <person name="Zhou R."/>
        </authorList>
    </citation>
    <scope>NUCLEOTIDE SEQUENCE [LARGE SCALE GENOMIC DNA]</scope>
    <source>
        <strain evidence="1">BV-YZ2020</strain>
    </source>
</reference>
<dbReference type="Proteomes" id="UP000828941">
    <property type="component" value="Chromosome 5"/>
</dbReference>
<comment type="caution">
    <text evidence="1">The sequence shown here is derived from an EMBL/GenBank/DDBJ whole genome shotgun (WGS) entry which is preliminary data.</text>
</comment>
<accession>A0ACB9P6H4</accession>
<evidence type="ECO:0000313" key="1">
    <source>
        <dbReference type="EMBL" id="KAI4344258.1"/>
    </source>
</evidence>
<sequence>MGEMYGTNSGKLRIGVNPFPFLSCPSNTCNLIMDFSDNNKMIRCLFFISFLFYTTTAKRHPPTNPALAKKWSTLSGHRPAVVARGGFSGLMPEGSADAIQLAQATSVDELVIMCSLQMSKDGKGVCLTDIRLDNSTTLPIVDPTGKKTYKVNGRETTAWFSVDYPAAFLETNVALTQPLYSRLNYFDGISPITSVEDIFNVSARNWLNVQYDAFYAERGILVQNYILNLTKYYPVKFLSSPEINFLKSINGKVNRMTTKVIFQFLKDTEVEPTTGQQYESLLKDLATIKSFASGILVPKEYIWPLKANQYMGQRTTLVADAHRQGLEVYAFGFANDFFPGYNFSYDPVREYLQFIDKGDSVDGVITDFPPSASEAVACFANNNTIVRKVQALVISYFGASSVYPGCTDLAYQQAIDDGADIIDCPVQISKDGVAYCMTDIDLMVDTTAMRTFMSRSSRVPEIKSGNGIYSFDLKWSEIHTLKPQMVNIFPSSPRNPAYRNSGKIITLSEFLDFAKAKAVKGVLINIRNAPYLASKKGLDIIGAVSSALSNATLDKNSTIQVLIQSDDSAVLSKFKNIPSYKRVLFFDQKMSDAPRQAVDEVKKYADAVNIPRSAVIVVANSMTTTKTNVVQEMKNANVTVFVHVLRNEVTSLAADYFSDPYVELATFIQSCHIDGVVTDTPATASRYMRSPCSDLDSKDHIYKIQPAEVGSLSNTVSKEALPPAEPPAPPLSISDIVDPPLPATKTGTPAAPALPATTPPSGAWTSGANVALSLVAILVFAILSSGR</sequence>
<keyword evidence="2" id="KW-1185">Reference proteome</keyword>
<protein>
    <submittedName>
        <fullName evidence="1">Uncharacterized protein</fullName>
    </submittedName>
</protein>
<evidence type="ECO:0000313" key="2">
    <source>
        <dbReference type="Proteomes" id="UP000828941"/>
    </source>
</evidence>